<feature type="compositionally biased region" description="Basic and acidic residues" evidence="1">
    <location>
        <begin position="189"/>
        <end position="218"/>
    </location>
</feature>
<dbReference type="OrthoDB" id="7594920at2"/>
<dbReference type="Proteomes" id="UP000253727">
    <property type="component" value="Unassembled WGS sequence"/>
</dbReference>
<protein>
    <recommendedName>
        <fullName evidence="2">HTH marR-type domain-containing protein</fullName>
    </recommendedName>
</protein>
<comment type="caution">
    <text evidence="3">The sequence shown here is derived from an EMBL/GenBank/DDBJ whole genome shotgun (WGS) entry which is preliminary data.</text>
</comment>
<accession>A0A369QBK5</accession>
<feature type="domain" description="HTH marR-type" evidence="2">
    <location>
        <begin position="271"/>
        <end position="321"/>
    </location>
</feature>
<evidence type="ECO:0000313" key="3">
    <source>
        <dbReference type="EMBL" id="RDC60587.1"/>
    </source>
</evidence>
<dbReference type="InterPro" id="IPR036390">
    <property type="entry name" value="WH_DNA-bd_sf"/>
</dbReference>
<gene>
    <name evidence="3" type="ORF">HME9302_01799</name>
</gene>
<dbReference type="Pfam" id="PF13463">
    <property type="entry name" value="HTH_27"/>
    <property type="match status" value="1"/>
</dbReference>
<feature type="region of interest" description="Disordered" evidence="1">
    <location>
        <begin position="189"/>
        <end position="227"/>
    </location>
</feature>
<name>A0A369QBK5_9SPHN</name>
<dbReference type="RefSeq" id="WP_115366721.1">
    <property type="nucleotide sequence ID" value="NZ_QBKA01000002.1"/>
</dbReference>
<dbReference type="InterPro" id="IPR000835">
    <property type="entry name" value="HTH_MarR-typ"/>
</dbReference>
<proteinExistence type="predicted"/>
<evidence type="ECO:0000259" key="2">
    <source>
        <dbReference type="Pfam" id="PF13463"/>
    </source>
</evidence>
<evidence type="ECO:0000313" key="4">
    <source>
        <dbReference type="Proteomes" id="UP000253727"/>
    </source>
</evidence>
<sequence>MQADFTYGSAPEREGGLLSLTVFADDAASRSAIVSDLANSGLRVEHEAALEPLAGDGAPVTPCGDVVVAECLTTSAVAMAALAVLDDSAAKARTPVVMLTTLDALDDVFACMDSSDPQILVDPGQAEKSVAMGRALANLSGVRVRELSQEDRVAMLRLTEEVGNIARRLDDLTAGSGQSAVGGAFRFHSPADRFRGEGGDATDGTRTDDTADGNERSLLRKPRPPLPDPRLVREIIRQREARGKFFDAALFADPAWDMMLDLTAARAEHARVSITSLCIASGVPPTTALRWIATLTEAGLLERVEDPGDKRRAFMQLSDKAVDAMARYFVETGVTADR</sequence>
<dbReference type="GO" id="GO:0003700">
    <property type="term" value="F:DNA-binding transcription factor activity"/>
    <property type="evidence" value="ECO:0007669"/>
    <property type="project" value="InterPro"/>
</dbReference>
<dbReference type="EMBL" id="QBKA01000002">
    <property type="protein sequence ID" value="RDC60587.1"/>
    <property type="molecule type" value="Genomic_DNA"/>
</dbReference>
<evidence type="ECO:0000256" key="1">
    <source>
        <dbReference type="SAM" id="MobiDB-lite"/>
    </source>
</evidence>
<dbReference type="SUPFAM" id="SSF46785">
    <property type="entry name" value="Winged helix' DNA-binding domain"/>
    <property type="match status" value="1"/>
</dbReference>
<dbReference type="AlphaFoldDB" id="A0A369QBK5"/>
<keyword evidence="4" id="KW-1185">Reference proteome</keyword>
<dbReference type="Gene3D" id="1.10.10.10">
    <property type="entry name" value="Winged helix-like DNA-binding domain superfamily/Winged helix DNA-binding domain"/>
    <property type="match status" value="1"/>
</dbReference>
<dbReference type="InterPro" id="IPR036388">
    <property type="entry name" value="WH-like_DNA-bd_sf"/>
</dbReference>
<organism evidence="3 4">
    <name type="scientific">Alteripontixanthobacter maritimus</name>
    <dbReference type="NCBI Taxonomy" id="2161824"/>
    <lineage>
        <taxon>Bacteria</taxon>
        <taxon>Pseudomonadati</taxon>
        <taxon>Pseudomonadota</taxon>
        <taxon>Alphaproteobacteria</taxon>
        <taxon>Sphingomonadales</taxon>
        <taxon>Erythrobacteraceae</taxon>
        <taxon>Alteripontixanthobacter</taxon>
    </lineage>
</organism>
<reference evidence="3 4" key="1">
    <citation type="submission" date="2018-04" db="EMBL/GenBank/DDBJ databases">
        <title>Altererythrobacter sp. HME9302 genome sequencing and assembly.</title>
        <authorList>
            <person name="Kang H."/>
            <person name="Kim H."/>
            <person name="Joh K."/>
        </authorList>
    </citation>
    <scope>NUCLEOTIDE SEQUENCE [LARGE SCALE GENOMIC DNA]</scope>
    <source>
        <strain evidence="3 4">HME9302</strain>
    </source>
</reference>